<feature type="domain" description="Myb-like" evidence="1">
    <location>
        <begin position="99"/>
        <end position="155"/>
    </location>
</feature>
<dbReference type="InterPro" id="IPR001005">
    <property type="entry name" value="SANT/Myb"/>
</dbReference>
<reference evidence="2 3" key="1">
    <citation type="submission" date="2018-12" db="EMBL/GenBank/DDBJ databases">
        <title>Still something new to discover - new insights into E. coli phage diversity and taxonomy.</title>
        <authorList>
            <person name="Korf I.H.E."/>
            <person name="Adriaennsens E."/>
            <person name="Dreiseikelmann B."/>
            <person name="Kropinski A."/>
            <person name="Nimtz M."/>
            <person name="Meier-Kolthoff J.P."/>
            <person name="Rohde M."/>
            <person name="van Raaij M."/>
            <person name="Wittmann J."/>
        </authorList>
    </citation>
    <scope>NUCLEOTIDE SEQUENCE [LARGE SCALE GENOMIC DNA]</scope>
</reference>
<organism evidence="2 3">
    <name type="scientific">Escherichia phage vB_EcoM_Goslar</name>
    <dbReference type="NCBI Taxonomy" id="2502409"/>
    <lineage>
        <taxon>Viruses</taxon>
        <taxon>Duplodnaviria</taxon>
        <taxon>Heunggongvirae</taxon>
        <taxon>Uroviricota</taxon>
        <taxon>Caudoviricetes</taxon>
        <taxon>Chimalliviridae</taxon>
        <taxon>Goslarvirus</taxon>
        <taxon>Goslarvirus goslar</taxon>
    </lineage>
</organism>
<keyword evidence="3" id="KW-1185">Reference proteome</keyword>
<dbReference type="Proteomes" id="UP000294673">
    <property type="component" value="Segment"/>
</dbReference>
<evidence type="ECO:0000313" key="3">
    <source>
        <dbReference type="Proteomes" id="UP000294673"/>
    </source>
</evidence>
<protein>
    <recommendedName>
        <fullName evidence="1">Myb-like domain-containing protein</fullName>
    </recommendedName>
</protein>
<gene>
    <name evidence="2" type="ORF">Goslar_00117</name>
</gene>
<evidence type="ECO:0000259" key="1">
    <source>
        <dbReference type="SMART" id="SM00717"/>
    </source>
</evidence>
<dbReference type="SMART" id="SM00717">
    <property type="entry name" value="SANT"/>
    <property type="match status" value="2"/>
</dbReference>
<name>A0A482GDW1_BPGOS</name>
<sequence length="167" mass="20238">MKPPVRRWNRKDDEQLLELYYRHPKLKIREIAEIMETTYGAIKSRLIYLNVERRKPHKRFSVDELEYIRVHCKHKSYKQLARDLNRDPNSIRTIAHRHGFKRLSEDDTKIFIAFVDTLLEETQDWHHIAERVNAHFGITRTKQAVYQRWWHHRKKRGIQDGTTSAVA</sequence>
<evidence type="ECO:0000313" key="2">
    <source>
        <dbReference type="EMBL" id="QBO63910.1"/>
    </source>
</evidence>
<proteinExistence type="predicted"/>
<dbReference type="EMBL" id="MK327938">
    <property type="protein sequence ID" value="QBO63910.1"/>
    <property type="molecule type" value="Genomic_DNA"/>
</dbReference>
<feature type="domain" description="Myb-like" evidence="1">
    <location>
        <begin position="4"/>
        <end position="52"/>
    </location>
</feature>
<accession>A0A482GDW1</accession>
<organismHost>
    <name type="scientific">Escherichia coli</name>
    <dbReference type="NCBI Taxonomy" id="562"/>
</organismHost>